<dbReference type="Gene3D" id="2.70.150.10">
    <property type="entry name" value="Calcium-transporting ATPase, cytoplasmic transduction domain A"/>
    <property type="match status" value="1"/>
</dbReference>
<evidence type="ECO:0000313" key="14">
    <source>
        <dbReference type="Proteomes" id="UP000199069"/>
    </source>
</evidence>
<dbReference type="Pfam" id="PF00122">
    <property type="entry name" value="E1-E2_ATPase"/>
    <property type="match status" value="1"/>
</dbReference>
<evidence type="ECO:0000256" key="3">
    <source>
        <dbReference type="ARBA" id="ARBA00022692"/>
    </source>
</evidence>
<evidence type="ECO:0000259" key="11">
    <source>
        <dbReference type="Pfam" id="PF00122"/>
    </source>
</evidence>
<sequence>MAALAHTQTADSLAQQLHVALDKGLTASQVEKNQCKYGKNDKATTYVEPIVILAILIANAWVGVVQETNAEKAIETRAEDPRRRPRPGDVISLAVGDRVPANSRVVSISLASFTVDQALLTGESYSVSNLTGVVQDEKAVKQDMVNMLFSLATVIAVICVLVWVVNFRNLNDPSHTSAL</sequence>
<comment type="subcellular location">
    <subcellularLocation>
        <location evidence="1">Endomembrane system</location>
        <topology evidence="1">Multi-pass membrane protein</topology>
    </subcellularLocation>
</comment>
<dbReference type="Gene3D" id="1.20.1110.10">
    <property type="entry name" value="Calcium-transporting ATPase, transmembrane domain"/>
    <property type="match status" value="1"/>
</dbReference>
<dbReference type="EMBL" id="CWKI01000007">
    <property type="protein sequence ID" value="CTR07793.1"/>
    <property type="molecule type" value="Genomic_DNA"/>
</dbReference>
<keyword evidence="7" id="KW-1278">Translocase</keyword>
<evidence type="ECO:0000256" key="8">
    <source>
        <dbReference type="ARBA" id="ARBA00022989"/>
    </source>
</evidence>
<evidence type="ECO:0000256" key="6">
    <source>
        <dbReference type="ARBA" id="ARBA00022842"/>
    </source>
</evidence>
<dbReference type="SUPFAM" id="SSF81665">
    <property type="entry name" value="Calcium ATPase, transmembrane domain M"/>
    <property type="match status" value="1"/>
</dbReference>
<evidence type="ECO:0000256" key="7">
    <source>
        <dbReference type="ARBA" id="ARBA00022967"/>
    </source>
</evidence>
<organism evidence="13 14">
    <name type="scientific">Rhodotorula toruloides</name>
    <name type="common">Yeast</name>
    <name type="synonym">Rhodosporidium toruloides</name>
    <dbReference type="NCBI Taxonomy" id="5286"/>
    <lineage>
        <taxon>Eukaryota</taxon>
        <taxon>Fungi</taxon>
        <taxon>Dikarya</taxon>
        <taxon>Basidiomycota</taxon>
        <taxon>Pucciniomycotina</taxon>
        <taxon>Microbotryomycetes</taxon>
        <taxon>Sporidiobolales</taxon>
        <taxon>Sporidiobolaceae</taxon>
        <taxon>Rhodotorula</taxon>
    </lineage>
</organism>
<feature type="domain" description="P-type ATPase A" evidence="11">
    <location>
        <begin position="86"/>
        <end position="143"/>
    </location>
</feature>
<dbReference type="GO" id="GO:0006811">
    <property type="term" value="P:monoatomic ion transport"/>
    <property type="evidence" value="ECO:0007669"/>
    <property type="project" value="UniProtKB-ARBA"/>
</dbReference>
<keyword evidence="4" id="KW-0547">Nucleotide-binding</keyword>
<keyword evidence="6" id="KW-0460">Magnesium</keyword>
<dbReference type="PANTHER" id="PTHR42861">
    <property type="entry name" value="CALCIUM-TRANSPORTING ATPASE"/>
    <property type="match status" value="1"/>
</dbReference>
<dbReference type="Pfam" id="PF00690">
    <property type="entry name" value="Cation_ATPase_N"/>
    <property type="match status" value="1"/>
</dbReference>
<evidence type="ECO:0000256" key="1">
    <source>
        <dbReference type="ARBA" id="ARBA00004127"/>
    </source>
</evidence>
<gene>
    <name evidence="13" type="primary">FGENESH: predicted gene_7.39</name>
    <name evidence="13" type="ORF">BN2166_0036540</name>
</gene>
<keyword evidence="14" id="KW-1185">Reference proteome</keyword>
<keyword evidence="9 10" id="KW-0472">Membrane</keyword>
<dbReference type="InterPro" id="IPR059000">
    <property type="entry name" value="ATPase_P-type_domA"/>
</dbReference>
<evidence type="ECO:0000256" key="4">
    <source>
        <dbReference type="ARBA" id="ARBA00022741"/>
    </source>
</evidence>
<name>A0A0K3CFS7_RHOTO</name>
<keyword evidence="2" id="KW-0597">Phosphoprotein</keyword>
<keyword evidence="5" id="KW-0067">ATP-binding</keyword>
<keyword evidence="3 10" id="KW-0812">Transmembrane</keyword>
<dbReference type="Proteomes" id="UP000199069">
    <property type="component" value="Unassembled WGS sequence"/>
</dbReference>
<evidence type="ECO:0000259" key="12">
    <source>
        <dbReference type="Pfam" id="PF00690"/>
    </source>
</evidence>
<evidence type="ECO:0000256" key="10">
    <source>
        <dbReference type="SAM" id="Phobius"/>
    </source>
</evidence>
<dbReference type="InterPro" id="IPR023298">
    <property type="entry name" value="ATPase_P-typ_TM_dom_sf"/>
</dbReference>
<evidence type="ECO:0000256" key="9">
    <source>
        <dbReference type="ARBA" id="ARBA00023136"/>
    </source>
</evidence>
<protein>
    <submittedName>
        <fullName evidence="13">FGENESH: predicted gene_7.39 protein</fullName>
    </submittedName>
</protein>
<feature type="transmembrane region" description="Helical" evidence="10">
    <location>
        <begin position="145"/>
        <end position="165"/>
    </location>
</feature>
<keyword evidence="8 10" id="KW-1133">Transmembrane helix</keyword>
<dbReference type="AlphaFoldDB" id="A0A0K3CFS7"/>
<feature type="domain" description="Cation-transporting P-type ATPase N-terminal" evidence="12">
    <location>
        <begin position="6"/>
        <end position="42"/>
    </location>
</feature>
<dbReference type="STRING" id="5286.A0A0K3CFS7"/>
<evidence type="ECO:0000313" key="13">
    <source>
        <dbReference type="EMBL" id="CTR07793.1"/>
    </source>
</evidence>
<evidence type="ECO:0000256" key="2">
    <source>
        <dbReference type="ARBA" id="ARBA00022553"/>
    </source>
</evidence>
<dbReference type="GO" id="GO:0012505">
    <property type="term" value="C:endomembrane system"/>
    <property type="evidence" value="ECO:0007669"/>
    <property type="project" value="UniProtKB-SubCell"/>
</dbReference>
<accession>A0A0K3CFS7</accession>
<dbReference type="GO" id="GO:0005524">
    <property type="term" value="F:ATP binding"/>
    <property type="evidence" value="ECO:0007669"/>
    <property type="project" value="UniProtKB-KW"/>
</dbReference>
<reference evidence="13 14" key="1">
    <citation type="submission" date="2015-07" db="EMBL/GenBank/DDBJ databases">
        <authorList>
            <person name="Cajimat M.N.B."/>
            <person name="Milazzo M.L."/>
            <person name="Fulhorst C.F."/>
        </authorList>
    </citation>
    <scope>NUCLEOTIDE SEQUENCE [LARGE SCALE GENOMIC DNA]</scope>
    <source>
        <strain evidence="13">Single colony</strain>
    </source>
</reference>
<evidence type="ECO:0000256" key="5">
    <source>
        <dbReference type="ARBA" id="ARBA00022840"/>
    </source>
</evidence>
<proteinExistence type="predicted"/>
<dbReference type="InterPro" id="IPR004014">
    <property type="entry name" value="ATPase_P-typ_cation-transptr_N"/>
</dbReference>
<dbReference type="FunFam" id="2.70.150.10:FF:000160">
    <property type="entry name" value="Sarcoplasmic/endoplasmic reticulum calcium ATPase 1"/>
    <property type="match status" value="1"/>
</dbReference>